<evidence type="ECO:0000313" key="2">
    <source>
        <dbReference type="Proteomes" id="UP000198426"/>
    </source>
</evidence>
<evidence type="ECO:0000313" key="1">
    <source>
        <dbReference type="EMBL" id="SNT19500.1"/>
    </source>
</evidence>
<dbReference type="Proteomes" id="UP000198426">
    <property type="component" value="Unassembled WGS sequence"/>
</dbReference>
<reference evidence="1 2" key="1">
    <citation type="submission" date="2017-06" db="EMBL/GenBank/DDBJ databases">
        <authorList>
            <person name="Kim H.J."/>
            <person name="Triplett B.A."/>
        </authorList>
    </citation>
    <scope>NUCLEOTIDE SEQUENCE [LARGE SCALE GENOMIC DNA]</scope>
    <source>
        <strain evidence="1 2">DSM 29339</strain>
    </source>
</reference>
<dbReference type="AlphaFoldDB" id="A0A239KN99"/>
<dbReference type="EMBL" id="FZOY01000007">
    <property type="protein sequence ID" value="SNT19500.1"/>
    <property type="molecule type" value="Genomic_DNA"/>
</dbReference>
<accession>A0A239KN99</accession>
<gene>
    <name evidence="1" type="ORF">SAMN05421757_107235</name>
</gene>
<sequence>MAERNGASIPEHDIQMTNVLEIEIPRSRSETARQVLERIAWRGYIPPEAGQDSTVCWHLPADQIDLIRSVLRRNRRLAGESPVQWGSIDRVCETIEAESRRTGTRPHYGYDSFKP</sequence>
<keyword evidence="2" id="KW-1185">Reference proteome</keyword>
<proteinExistence type="predicted"/>
<protein>
    <submittedName>
        <fullName evidence="1">Uncharacterized protein</fullName>
    </submittedName>
</protein>
<organism evidence="1 2">
    <name type="scientific">Tropicimonas sediminicola</name>
    <dbReference type="NCBI Taxonomy" id="1031541"/>
    <lineage>
        <taxon>Bacteria</taxon>
        <taxon>Pseudomonadati</taxon>
        <taxon>Pseudomonadota</taxon>
        <taxon>Alphaproteobacteria</taxon>
        <taxon>Rhodobacterales</taxon>
        <taxon>Roseobacteraceae</taxon>
        <taxon>Tropicimonas</taxon>
    </lineage>
</organism>
<name>A0A239KN99_9RHOB</name>